<proteinExistence type="predicted"/>
<evidence type="ECO:0000313" key="3">
    <source>
        <dbReference type="Proteomes" id="UP000177925"/>
    </source>
</evidence>
<name>A0A1F6TAT8_9PROT</name>
<gene>
    <name evidence="2" type="ORF">A2150_06205</name>
</gene>
<accession>A0A1F6TAT8</accession>
<evidence type="ECO:0000313" key="2">
    <source>
        <dbReference type="EMBL" id="OGI42155.1"/>
    </source>
</evidence>
<protein>
    <recommendedName>
        <fullName evidence="4">DUF4198 domain-containing protein</fullName>
    </recommendedName>
</protein>
<comment type="caution">
    <text evidence="2">The sequence shown here is derived from an EMBL/GenBank/DDBJ whole genome shotgun (WGS) entry which is preliminary data.</text>
</comment>
<dbReference type="InterPro" id="IPR019613">
    <property type="entry name" value="DUF4198"/>
</dbReference>
<evidence type="ECO:0000256" key="1">
    <source>
        <dbReference type="SAM" id="SignalP"/>
    </source>
</evidence>
<reference evidence="2 3" key="1">
    <citation type="journal article" date="2016" name="Nat. Commun.">
        <title>Thousands of microbial genomes shed light on interconnected biogeochemical processes in an aquifer system.</title>
        <authorList>
            <person name="Anantharaman K."/>
            <person name="Brown C.T."/>
            <person name="Hug L.A."/>
            <person name="Sharon I."/>
            <person name="Castelle C.J."/>
            <person name="Probst A.J."/>
            <person name="Thomas B.C."/>
            <person name="Singh A."/>
            <person name="Wilkins M.J."/>
            <person name="Karaoz U."/>
            <person name="Brodie E.L."/>
            <person name="Williams K.H."/>
            <person name="Hubbard S.S."/>
            <person name="Banfield J.F."/>
        </authorList>
    </citation>
    <scope>NUCLEOTIDE SEQUENCE [LARGE SCALE GENOMIC DNA]</scope>
</reference>
<dbReference type="STRING" id="1817758.A2150_06205"/>
<dbReference type="Pfam" id="PF10670">
    <property type="entry name" value="DUF4198"/>
    <property type="match status" value="1"/>
</dbReference>
<feature type="chain" id="PRO_5009526629" description="DUF4198 domain-containing protein" evidence="1">
    <location>
        <begin position="30"/>
        <end position="276"/>
    </location>
</feature>
<evidence type="ECO:0008006" key="4">
    <source>
        <dbReference type="Google" id="ProtNLM"/>
    </source>
</evidence>
<keyword evidence="1" id="KW-0732">Signal</keyword>
<dbReference type="AlphaFoldDB" id="A0A1F6TAT8"/>
<sequence>MTAREFSRKRFRPSVVAALLIVLALPAAAHDFWIEPTSFRPVTGSKVPLRLYVGQDFSGASTIYLPDTFERYVYAGPDGEKKVPGIAGDDPAGTIAITRLGLYVVGYRSTLFSVTFDNLPEFEKYLEKEGLERVRSLQAYGAGTKNKIIRENYSRSAKALVMAGRPDNSTQPDRALGLRLELVAEKNPYLAARVPVRLLYEGQPLEGALVVAFNKAEPLKKLKARTDKDGRVQMELMRPGIWLVTAVHMLPASAKSGADWESVWASLTFERPRTGK</sequence>
<organism evidence="2 3">
    <name type="scientific">Candidatus Muproteobacteria bacterium RBG_16_64_11</name>
    <dbReference type="NCBI Taxonomy" id="1817758"/>
    <lineage>
        <taxon>Bacteria</taxon>
        <taxon>Pseudomonadati</taxon>
        <taxon>Pseudomonadota</taxon>
        <taxon>Candidatus Muproteobacteria</taxon>
    </lineage>
</organism>
<feature type="signal peptide" evidence="1">
    <location>
        <begin position="1"/>
        <end position="29"/>
    </location>
</feature>
<dbReference type="EMBL" id="MFSS01000097">
    <property type="protein sequence ID" value="OGI42155.1"/>
    <property type="molecule type" value="Genomic_DNA"/>
</dbReference>
<dbReference type="Proteomes" id="UP000177925">
    <property type="component" value="Unassembled WGS sequence"/>
</dbReference>